<dbReference type="EMBL" id="CP090172">
    <property type="protein sequence ID" value="UJO22573.1"/>
    <property type="molecule type" value="Genomic_DNA"/>
</dbReference>
<reference evidence="2" key="2">
    <citation type="journal article" date="2022" name="Microb. Genom.">
        <title>A chromosome-scale genome assembly of the tomato pathogen Cladosporium fulvum reveals a compartmentalized genome architecture and the presence of a dispensable chromosome.</title>
        <authorList>
            <person name="Zaccaron A.Z."/>
            <person name="Chen L.H."/>
            <person name="Samaras A."/>
            <person name="Stergiopoulos I."/>
        </authorList>
    </citation>
    <scope>NUCLEOTIDE SEQUENCE</scope>
    <source>
        <strain evidence="2">Race5_Kim</strain>
    </source>
</reference>
<dbReference type="Proteomes" id="UP000756132">
    <property type="component" value="Chromosome 10"/>
</dbReference>
<accession>A0A9Q8PHI2</accession>
<evidence type="ECO:0000313" key="2">
    <source>
        <dbReference type="EMBL" id="UJO22573.1"/>
    </source>
</evidence>
<reference evidence="2" key="1">
    <citation type="submission" date="2021-12" db="EMBL/GenBank/DDBJ databases">
        <authorList>
            <person name="Zaccaron A."/>
            <person name="Stergiopoulos I."/>
        </authorList>
    </citation>
    <scope>NUCLEOTIDE SEQUENCE</scope>
    <source>
        <strain evidence="2">Race5_Kim</strain>
    </source>
</reference>
<organism evidence="2 3">
    <name type="scientific">Passalora fulva</name>
    <name type="common">Tomato leaf mold</name>
    <name type="synonym">Cladosporium fulvum</name>
    <dbReference type="NCBI Taxonomy" id="5499"/>
    <lineage>
        <taxon>Eukaryota</taxon>
        <taxon>Fungi</taxon>
        <taxon>Dikarya</taxon>
        <taxon>Ascomycota</taxon>
        <taxon>Pezizomycotina</taxon>
        <taxon>Dothideomycetes</taxon>
        <taxon>Dothideomycetidae</taxon>
        <taxon>Mycosphaerellales</taxon>
        <taxon>Mycosphaerellaceae</taxon>
        <taxon>Fulvia</taxon>
    </lineage>
</organism>
<protein>
    <submittedName>
        <fullName evidence="2">Uncharacterized protein</fullName>
    </submittedName>
</protein>
<feature type="signal peptide" evidence="1">
    <location>
        <begin position="1"/>
        <end position="18"/>
    </location>
</feature>
<name>A0A9Q8PHI2_PASFU</name>
<dbReference type="AlphaFoldDB" id="A0A9Q8PHI2"/>
<evidence type="ECO:0000256" key="1">
    <source>
        <dbReference type="SAM" id="SignalP"/>
    </source>
</evidence>
<dbReference type="KEGG" id="ffu:CLAFUR5_11797"/>
<dbReference type="RefSeq" id="XP_047766939.1">
    <property type="nucleotide sequence ID" value="XM_047910945.1"/>
</dbReference>
<dbReference type="GeneID" id="71991675"/>
<keyword evidence="3" id="KW-1185">Reference proteome</keyword>
<sequence length="191" mass="20885">MHAFQVLAAIIIGAGAAAIDNEAVSAGPLTDNTVLSLTKKFNPWEELMNNTGKAGPVLFHDSFARDRVLQFNCDHRGKHGEQICCRNENNLVDSENVGIAGFDLCERQGRKRHDKYDVKRHGDYSATYIGEGGKSKKGLLISECHDAMQEIIEVCERPVVGSATKMTTGGFAKMNDWAYTVNIPLDGESPS</sequence>
<gene>
    <name evidence="2" type="ORF">CLAFUR5_11797</name>
</gene>
<keyword evidence="1" id="KW-0732">Signal</keyword>
<dbReference type="OMA" id="ICCRNEN"/>
<proteinExistence type="predicted"/>
<feature type="chain" id="PRO_5040361506" evidence="1">
    <location>
        <begin position="19"/>
        <end position="191"/>
    </location>
</feature>
<evidence type="ECO:0000313" key="3">
    <source>
        <dbReference type="Proteomes" id="UP000756132"/>
    </source>
</evidence>